<dbReference type="Proteomes" id="UP000078354">
    <property type="component" value="Chromosome"/>
</dbReference>
<evidence type="ECO:0000313" key="11">
    <source>
        <dbReference type="Proteomes" id="UP000078354"/>
    </source>
</evidence>
<dbReference type="Gene3D" id="1.10.287.130">
    <property type="match status" value="1"/>
</dbReference>
<keyword evidence="8" id="KW-0902">Two-component regulatory system</keyword>
<evidence type="ECO:0000256" key="3">
    <source>
        <dbReference type="ARBA" id="ARBA00022553"/>
    </source>
</evidence>
<dbReference type="CDD" id="cd00075">
    <property type="entry name" value="HATPase"/>
    <property type="match status" value="1"/>
</dbReference>
<evidence type="ECO:0000256" key="8">
    <source>
        <dbReference type="ARBA" id="ARBA00023012"/>
    </source>
</evidence>
<evidence type="ECO:0000313" key="10">
    <source>
        <dbReference type="EMBL" id="ANJ54057.1"/>
    </source>
</evidence>
<dbReference type="GO" id="GO:0007234">
    <property type="term" value="P:osmosensory signaling via phosphorelay pathway"/>
    <property type="evidence" value="ECO:0007669"/>
    <property type="project" value="TreeGrafter"/>
</dbReference>
<comment type="catalytic activity">
    <reaction evidence="1">
        <text>ATP + protein L-histidine = ADP + protein N-phospho-L-histidine.</text>
        <dbReference type="EC" id="2.7.13.3"/>
    </reaction>
</comment>
<dbReference type="InterPro" id="IPR036097">
    <property type="entry name" value="HisK_dim/P_sf"/>
</dbReference>
<dbReference type="EMBL" id="CP014870">
    <property type="protein sequence ID" value="ANJ54057.1"/>
    <property type="molecule type" value="Genomic_DNA"/>
</dbReference>
<evidence type="ECO:0000256" key="7">
    <source>
        <dbReference type="ARBA" id="ARBA00022840"/>
    </source>
</evidence>
<proteinExistence type="predicted"/>
<dbReference type="Pfam" id="PF00512">
    <property type="entry name" value="HisKA"/>
    <property type="match status" value="1"/>
</dbReference>
<dbReference type="SMART" id="SM00388">
    <property type="entry name" value="HisKA"/>
    <property type="match status" value="1"/>
</dbReference>
<keyword evidence="3" id="KW-0597">Phosphoprotein</keyword>
<gene>
    <name evidence="10" type="ORF">PMA3_02370</name>
</gene>
<dbReference type="CDD" id="cd00082">
    <property type="entry name" value="HisKA"/>
    <property type="match status" value="1"/>
</dbReference>
<dbReference type="SMART" id="SM00387">
    <property type="entry name" value="HATPase_c"/>
    <property type="match status" value="1"/>
</dbReference>
<dbReference type="InterPro" id="IPR003661">
    <property type="entry name" value="HisK_dim/P_dom"/>
</dbReference>
<dbReference type="PANTHER" id="PTHR42878">
    <property type="entry name" value="TWO-COMPONENT HISTIDINE KINASE"/>
    <property type="match status" value="1"/>
</dbReference>
<evidence type="ECO:0000259" key="9">
    <source>
        <dbReference type="PROSITE" id="PS50109"/>
    </source>
</evidence>
<dbReference type="SUPFAM" id="SSF55874">
    <property type="entry name" value="ATPase domain of HSP90 chaperone/DNA topoisomerase II/histidine kinase"/>
    <property type="match status" value="1"/>
</dbReference>
<dbReference type="Gene3D" id="3.30.565.10">
    <property type="entry name" value="Histidine kinase-like ATPase, C-terminal domain"/>
    <property type="match status" value="1"/>
</dbReference>
<dbReference type="InterPro" id="IPR050351">
    <property type="entry name" value="BphY/WalK/GraS-like"/>
</dbReference>
<evidence type="ECO:0000256" key="5">
    <source>
        <dbReference type="ARBA" id="ARBA00022741"/>
    </source>
</evidence>
<accession>A0A191YMF2</accession>
<dbReference type="EC" id="2.7.13.3" evidence="2"/>
<evidence type="ECO:0000256" key="4">
    <source>
        <dbReference type="ARBA" id="ARBA00022679"/>
    </source>
</evidence>
<dbReference type="InterPro" id="IPR004358">
    <property type="entry name" value="Sig_transdc_His_kin-like_C"/>
</dbReference>
<dbReference type="OrthoDB" id="8807260at2"/>
<dbReference type="InterPro" id="IPR036890">
    <property type="entry name" value="HATPase_C_sf"/>
</dbReference>
<sequence>MRLSEFIVQHVDRIVDEWEVFAEFISADDSLDRTTLRDHAKSILLAASTDMCKTQTACEQAAKAKGEGPEKTPSLDQAAACHGELRHNVGFDLVQMTSEFRHLRACVIRLWVDSLESPDMTYFQDMIRFNEAIDEALAESTAAYAEQVNRSRDIFLAILGHDLRAPLQAVSMSTELLMRKATLEGDALTCAINIKRGARHMAVMVGDLLELVRSRLGKSLPIEPVPMDLADAAHAAIAEACAGNPECDPILNVSGDTRGVWDAGRLGQLLQNLIGNALQHGSNKRDVTIKLTGEPDTVRLTVHNYGTPIPENAIGTIFDPLVRSADEELGQPSTSLGLGLFIVKEVVNAHAGTIEVSSSEADGTLFTVVLPRRT</sequence>
<dbReference type="Pfam" id="PF02518">
    <property type="entry name" value="HATPase_c"/>
    <property type="match status" value="1"/>
</dbReference>
<dbReference type="STRING" id="1853130.PMA3_02370"/>
<dbReference type="InterPro" id="IPR003594">
    <property type="entry name" value="HATPase_dom"/>
</dbReference>
<dbReference type="GO" id="GO:0000155">
    <property type="term" value="F:phosphorelay sensor kinase activity"/>
    <property type="evidence" value="ECO:0007669"/>
    <property type="project" value="InterPro"/>
</dbReference>
<feature type="domain" description="Histidine kinase" evidence="9">
    <location>
        <begin position="158"/>
        <end position="374"/>
    </location>
</feature>
<dbReference type="PANTHER" id="PTHR42878:SF7">
    <property type="entry name" value="SENSOR HISTIDINE KINASE GLRK"/>
    <property type="match status" value="1"/>
</dbReference>
<dbReference type="KEGG" id="psil:PMA3_02370"/>
<dbReference type="GO" id="GO:0030295">
    <property type="term" value="F:protein kinase activator activity"/>
    <property type="evidence" value="ECO:0007669"/>
    <property type="project" value="TreeGrafter"/>
</dbReference>
<dbReference type="SUPFAM" id="SSF47384">
    <property type="entry name" value="Homodimeric domain of signal transducing histidine kinase"/>
    <property type="match status" value="1"/>
</dbReference>
<keyword evidence="7" id="KW-0067">ATP-binding</keyword>
<evidence type="ECO:0000256" key="6">
    <source>
        <dbReference type="ARBA" id="ARBA00022777"/>
    </source>
</evidence>
<organism evidence="10 11">
    <name type="scientific">Pseudomonas silesiensis</name>
    <dbReference type="NCBI Taxonomy" id="1853130"/>
    <lineage>
        <taxon>Bacteria</taxon>
        <taxon>Pseudomonadati</taxon>
        <taxon>Pseudomonadota</taxon>
        <taxon>Gammaproteobacteria</taxon>
        <taxon>Pseudomonadales</taxon>
        <taxon>Pseudomonadaceae</taxon>
        <taxon>Pseudomonas</taxon>
    </lineage>
</organism>
<dbReference type="PROSITE" id="PS50109">
    <property type="entry name" value="HIS_KIN"/>
    <property type="match status" value="1"/>
</dbReference>
<dbReference type="PRINTS" id="PR00344">
    <property type="entry name" value="BCTRLSENSOR"/>
</dbReference>
<protein>
    <recommendedName>
        <fullName evidence="2">histidine kinase</fullName>
        <ecNumber evidence="2">2.7.13.3</ecNumber>
    </recommendedName>
</protein>
<keyword evidence="11" id="KW-1185">Reference proteome</keyword>
<reference evidence="10 11" key="1">
    <citation type="journal article" date="2018" name="Syst. Appl. Microbiol.">
        <title>Pseudomonas silesiensis sp. nov. strain A3T isolated from a biological pesticide sewage treatment plant and analysis of the complete genome sequence.</title>
        <authorList>
            <person name="Kaminski M.A."/>
            <person name="Furmanczyk E.M."/>
            <person name="Sobczak A."/>
            <person name="Dziembowski A."/>
            <person name="Lipinski L."/>
        </authorList>
    </citation>
    <scope>NUCLEOTIDE SEQUENCE [LARGE SCALE GENOMIC DNA]</scope>
    <source>
        <strain evidence="10 11">A3</strain>
    </source>
</reference>
<evidence type="ECO:0000256" key="1">
    <source>
        <dbReference type="ARBA" id="ARBA00000085"/>
    </source>
</evidence>
<keyword evidence="5" id="KW-0547">Nucleotide-binding</keyword>
<dbReference type="GO" id="GO:0000156">
    <property type="term" value="F:phosphorelay response regulator activity"/>
    <property type="evidence" value="ECO:0007669"/>
    <property type="project" value="TreeGrafter"/>
</dbReference>
<dbReference type="GO" id="GO:0005524">
    <property type="term" value="F:ATP binding"/>
    <property type="evidence" value="ECO:0007669"/>
    <property type="project" value="UniProtKB-KW"/>
</dbReference>
<dbReference type="RefSeq" id="WP_064675667.1">
    <property type="nucleotide sequence ID" value="NZ_CP014870.1"/>
</dbReference>
<evidence type="ECO:0000256" key="2">
    <source>
        <dbReference type="ARBA" id="ARBA00012438"/>
    </source>
</evidence>
<keyword evidence="6 10" id="KW-0418">Kinase</keyword>
<name>A0A191YMF2_9PSED</name>
<dbReference type="InterPro" id="IPR005467">
    <property type="entry name" value="His_kinase_dom"/>
</dbReference>
<dbReference type="AlphaFoldDB" id="A0A191YMF2"/>
<keyword evidence="4" id="KW-0808">Transferase</keyword>